<feature type="region of interest" description="Disordered" evidence="13">
    <location>
        <begin position="39"/>
        <end position="74"/>
    </location>
</feature>
<dbReference type="InterPro" id="IPR013083">
    <property type="entry name" value="Znf_RING/FYVE/PHD"/>
</dbReference>
<evidence type="ECO:0000313" key="15">
    <source>
        <dbReference type="EMBL" id="KAJ5129733.1"/>
    </source>
</evidence>
<keyword evidence="9" id="KW-0862">Zinc</keyword>
<keyword evidence="6" id="KW-0479">Metal-binding</keyword>
<dbReference type="Gene3D" id="3.30.40.10">
    <property type="entry name" value="Zinc/RING finger domain, C3HC4 (zinc finger)"/>
    <property type="match status" value="1"/>
</dbReference>
<organism evidence="15 16">
    <name type="scientific">Penicillium bovifimosum</name>
    <dbReference type="NCBI Taxonomy" id="126998"/>
    <lineage>
        <taxon>Eukaryota</taxon>
        <taxon>Fungi</taxon>
        <taxon>Dikarya</taxon>
        <taxon>Ascomycota</taxon>
        <taxon>Pezizomycotina</taxon>
        <taxon>Eurotiomycetes</taxon>
        <taxon>Eurotiomycetidae</taxon>
        <taxon>Eurotiales</taxon>
        <taxon>Aspergillaceae</taxon>
        <taxon>Penicillium</taxon>
    </lineage>
</organism>
<dbReference type="CDD" id="cd16454">
    <property type="entry name" value="RING-H2_PA-TM-RING"/>
    <property type="match status" value="1"/>
</dbReference>
<dbReference type="Pfam" id="PF13639">
    <property type="entry name" value="zf-RING_2"/>
    <property type="match status" value="1"/>
</dbReference>
<evidence type="ECO:0000256" key="5">
    <source>
        <dbReference type="ARBA" id="ARBA00022692"/>
    </source>
</evidence>
<dbReference type="PANTHER" id="PTHR45977:SF4">
    <property type="entry name" value="RING-TYPE DOMAIN-CONTAINING PROTEIN"/>
    <property type="match status" value="1"/>
</dbReference>
<keyword evidence="10" id="KW-1133">Transmembrane helix</keyword>
<evidence type="ECO:0000256" key="7">
    <source>
        <dbReference type="ARBA" id="ARBA00022771"/>
    </source>
</evidence>
<dbReference type="GO" id="GO:0016020">
    <property type="term" value="C:membrane"/>
    <property type="evidence" value="ECO:0007669"/>
    <property type="project" value="UniProtKB-SubCell"/>
</dbReference>
<evidence type="ECO:0000256" key="6">
    <source>
        <dbReference type="ARBA" id="ARBA00022723"/>
    </source>
</evidence>
<evidence type="ECO:0000256" key="2">
    <source>
        <dbReference type="ARBA" id="ARBA00004141"/>
    </source>
</evidence>
<name>A0A9W9GTP4_9EURO</name>
<dbReference type="AlphaFoldDB" id="A0A9W9GTP4"/>
<keyword evidence="8" id="KW-0833">Ubl conjugation pathway</keyword>
<feature type="compositionally biased region" description="Polar residues" evidence="13">
    <location>
        <begin position="183"/>
        <end position="194"/>
    </location>
</feature>
<dbReference type="EMBL" id="JAPQKL010000005">
    <property type="protein sequence ID" value="KAJ5129733.1"/>
    <property type="molecule type" value="Genomic_DNA"/>
</dbReference>
<evidence type="ECO:0000256" key="11">
    <source>
        <dbReference type="ARBA" id="ARBA00023136"/>
    </source>
</evidence>
<evidence type="ECO:0000256" key="8">
    <source>
        <dbReference type="ARBA" id="ARBA00022786"/>
    </source>
</evidence>
<dbReference type="SMART" id="SM00184">
    <property type="entry name" value="RING"/>
    <property type="match status" value="1"/>
</dbReference>
<protein>
    <recommendedName>
        <fullName evidence="3">RING-type E3 ubiquitin transferase</fullName>
        <ecNumber evidence="3">2.3.2.27</ecNumber>
    </recommendedName>
</protein>
<evidence type="ECO:0000313" key="16">
    <source>
        <dbReference type="Proteomes" id="UP001149079"/>
    </source>
</evidence>
<sequence length="439" mass="47589">MDSDRMFCHACGGVWLKDGGLTCPHCESEFTEIIEIPPEMPSEASPSPQPQAGSSSAPRGNPWRDHNPWEQEESYSAQGLGLFGNASSGYPSLRTYRSPDGRFSFSSTTFEAGTASGQRNDPSPIVPMALETFGAMLRDVDFMEPNPRVYRGYGEESLDPNSSTAPDWLQDDHLTGHHPGLSPRNTNGPQSNRNPMTITEIMDAIRADLGTQSMRGGRGGRGAAAPNPLSILSAILNMDRIGDAVYSQEALDRVIEQLIEHTGGASTAPPAASQTAIQSLPRKKVDKEMLGGESKAECTICLDNVELGTEVTVLPCTHWFHFSCIEAWLTQNNTCPHCRRGIDSNMGNGEGTRENPVVVQDSPEQSASRRRHSSARTSRSGRSSLSSLQSRLSPRLSPRRSPERERGQGGQPGPRELSRSEGNGGGFASWFSNRFGNST</sequence>
<proteinExistence type="predicted"/>
<dbReference type="GO" id="GO:0016567">
    <property type="term" value="P:protein ubiquitination"/>
    <property type="evidence" value="ECO:0007669"/>
    <property type="project" value="TreeGrafter"/>
</dbReference>
<comment type="catalytic activity">
    <reaction evidence="1">
        <text>S-ubiquitinyl-[E2 ubiquitin-conjugating enzyme]-L-cysteine + [acceptor protein]-L-lysine = [E2 ubiquitin-conjugating enzyme]-L-cysteine + N(6)-ubiquitinyl-[acceptor protein]-L-lysine.</text>
        <dbReference type="EC" id="2.3.2.27"/>
    </reaction>
</comment>
<dbReference type="PROSITE" id="PS50089">
    <property type="entry name" value="ZF_RING_2"/>
    <property type="match status" value="1"/>
</dbReference>
<dbReference type="InterPro" id="IPR001841">
    <property type="entry name" value="Znf_RING"/>
</dbReference>
<dbReference type="Proteomes" id="UP001149079">
    <property type="component" value="Unassembled WGS sequence"/>
</dbReference>
<dbReference type="SUPFAM" id="SSF57850">
    <property type="entry name" value="RING/U-box"/>
    <property type="match status" value="1"/>
</dbReference>
<reference evidence="15" key="2">
    <citation type="journal article" date="2023" name="IMA Fungus">
        <title>Comparative genomic study of the Penicillium genus elucidates a diverse pangenome and 15 lateral gene transfer events.</title>
        <authorList>
            <person name="Petersen C."/>
            <person name="Sorensen T."/>
            <person name="Nielsen M.R."/>
            <person name="Sondergaard T.E."/>
            <person name="Sorensen J.L."/>
            <person name="Fitzpatrick D.A."/>
            <person name="Frisvad J.C."/>
            <person name="Nielsen K.L."/>
        </authorList>
    </citation>
    <scope>NUCLEOTIDE SEQUENCE</scope>
    <source>
        <strain evidence="15">IBT 22155</strain>
    </source>
</reference>
<feature type="compositionally biased region" description="Polar residues" evidence="13">
    <location>
        <begin position="430"/>
        <end position="439"/>
    </location>
</feature>
<dbReference type="EC" id="2.3.2.27" evidence="3"/>
<comment type="subcellular location">
    <subcellularLocation>
        <location evidence="2">Membrane</location>
        <topology evidence="2">Multi-pass membrane protein</topology>
    </subcellularLocation>
</comment>
<keyword evidence="4" id="KW-0808">Transferase</keyword>
<feature type="region of interest" description="Disordered" evidence="13">
    <location>
        <begin position="151"/>
        <end position="194"/>
    </location>
</feature>
<keyword evidence="7 12" id="KW-0863">Zinc-finger</keyword>
<evidence type="ECO:0000259" key="14">
    <source>
        <dbReference type="PROSITE" id="PS50089"/>
    </source>
</evidence>
<reference evidence="15" key="1">
    <citation type="submission" date="2022-11" db="EMBL/GenBank/DDBJ databases">
        <authorList>
            <person name="Petersen C."/>
        </authorList>
    </citation>
    <scope>NUCLEOTIDE SEQUENCE</scope>
    <source>
        <strain evidence="15">IBT 22155</strain>
    </source>
</reference>
<dbReference type="GO" id="GO:0006511">
    <property type="term" value="P:ubiquitin-dependent protein catabolic process"/>
    <property type="evidence" value="ECO:0007669"/>
    <property type="project" value="TreeGrafter"/>
</dbReference>
<dbReference type="OrthoDB" id="8062037at2759"/>
<evidence type="ECO:0000256" key="1">
    <source>
        <dbReference type="ARBA" id="ARBA00000900"/>
    </source>
</evidence>
<keyword evidence="16" id="KW-1185">Reference proteome</keyword>
<dbReference type="FunFam" id="3.30.40.10:FF:000127">
    <property type="entry name" value="E3 ubiquitin-protein ligase RNF181"/>
    <property type="match status" value="1"/>
</dbReference>
<evidence type="ECO:0000256" key="4">
    <source>
        <dbReference type="ARBA" id="ARBA00022679"/>
    </source>
</evidence>
<feature type="compositionally biased region" description="Low complexity" evidence="13">
    <location>
        <begin position="375"/>
        <end position="396"/>
    </location>
</feature>
<keyword evidence="11" id="KW-0472">Membrane</keyword>
<comment type="caution">
    <text evidence="15">The sequence shown here is derived from an EMBL/GenBank/DDBJ whole genome shotgun (WGS) entry which is preliminary data.</text>
</comment>
<feature type="compositionally biased region" description="Low complexity" evidence="13">
    <location>
        <begin position="39"/>
        <end position="58"/>
    </location>
</feature>
<gene>
    <name evidence="15" type="ORF">N7515_005772</name>
</gene>
<feature type="region of interest" description="Disordered" evidence="13">
    <location>
        <begin position="345"/>
        <end position="439"/>
    </location>
</feature>
<dbReference type="GO" id="GO:0061630">
    <property type="term" value="F:ubiquitin protein ligase activity"/>
    <property type="evidence" value="ECO:0007669"/>
    <property type="project" value="UniProtKB-EC"/>
</dbReference>
<evidence type="ECO:0000256" key="13">
    <source>
        <dbReference type="SAM" id="MobiDB-lite"/>
    </source>
</evidence>
<keyword evidence="5" id="KW-0812">Transmembrane</keyword>
<feature type="domain" description="RING-type" evidence="14">
    <location>
        <begin position="298"/>
        <end position="339"/>
    </location>
</feature>
<evidence type="ECO:0000256" key="9">
    <source>
        <dbReference type="ARBA" id="ARBA00022833"/>
    </source>
</evidence>
<dbReference type="PANTHER" id="PTHR45977">
    <property type="entry name" value="TARGET OF ERK KINASE MPK-1"/>
    <property type="match status" value="1"/>
</dbReference>
<evidence type="ECO:0000256" key="10">
    <source>
        <dbReference type="ARBA" id="ARBA00022989"/>
    </source>
</evidence>
<evidence type="ECO:0000256" key="12">
    <source>
        <dbReference type="PROSITE-ProRule" id="PRU00175"/>
    </source>
</evidence>
<evidence type="ECO:0000256" key="3">
    <source>
        <dbReference type="ARBA" id="ARBA00012483"/>
    </source>
</evidence>
<dbReference type="GO" id="GO:0008270">
    <property type="term" value="F:zinc ion binding"/>
    <property type="evidence" value="ECO:0007669"/>
    <property type="project" value="UniProtKB-KW"/>
</dbReference>
<accession>A0A9W9GTP4</accession>
<dbReference type="GeneID" id="81405686"/>
<dbReference type="RefSeq" id="XP_056520112.1">
    <property type="nucleotide sequence ID" value="XM_056666516.1"/>
</dbReference>